<name>A0A291GUC1_9MICO</name>
<evidence type="ECO:0000256" key="1">
    <source>
        <dbReference type="SAM" id="MobiDB-lite"/>
    </source>
</evidence>
<feature type="compositionally biased region" description="Basic residues" evidence="1">
    <location>
        <begin position="1"/>
        <end position="12"/>
    </location>
</feature>
<proteinExistence type="predicted"/>
<keyword evidence="2" id="KW-1133">Transmembrane helix</keyword>
<feature type="region of interest" description="Disordered" evidence="1">
    <location>
        <begin position="1"/>
        <end position="20"/>
    </location>
</feature>
<dbReference type="EMBL" id="CP023564">
    <property type="protein sequence ID" value="ATG53823.1"/>
    <property type="molecule type" value="Genomic_DNA"/>
</dbReference>
<dbReference type="KEGG" id="bgg:CFK41_02780"/>
<evidence type="ECO:0000256" key="2">
    <source>
        <dbReference type="SAM" id="Phobius"/>
    </source>
</evidence>
<feature type="transmembrane region" description="Helical" evidence="2">
    <location>
        <begin position="145"/>
        <end position="170"/>
    </location>
</feature>
<dbReference type="AlphaFoldDB" id="A0A291GUC1"/>
<accession>A0A291GUC1</accession>
<feature type="transmembrane region" description="Helical" evidence="2">
    <location>
        <begin position="190"/>
        <end position="208"/>
    </location>
</feature>
<organism evidence="3 4">
    <name type="scientific">Brachybacterium ginsengisoli</name>
    <dbReference type="NCBI Taxonomy" id="1331682"/>
    <lineage>
        <taxon>Bacteria</taxon>
        <taxon>Bacillati</taxon>
        <taxon>Actinomycetota</taxon>
        <taxon>Actinomycetes</taxon>
        <taxon>Micrococcales</taxon>
        <taxon>Dermabacteraceae</taxon>
        <taxon>Brachybacterium</taxon>
    </lineage>
</organism>
<dbReference type="RefSeq" id="WP_096798302.1">
    <property type="nucleotide sequence ID" value="NZ_CP023564.1"/>
</dbReference>
<dbReference type="Proteomes" id="UP000217889">
    <property type="component" value="Chromosome"/>
</dbReference>
<gene>
    <name evidence="3" type="ORF">CFK41_02780</name>
</gene>
<dbReference type="OrthoDB" id="2716688at2"/>
<keyword evidence="2" id="KW-0472">Membrane</keyword>
<evidence type="ECO:0000313" key="4">
    <source>
        <dbReference type="Proteomes" id="UP000217889"/>
    </source>
</evidence>
<reference evidence="3 4" key="1">
    <citation type="journal article" date="2014" name="Int. J. Syst. Evol. Microbiol.">
        <title>Brachybacterium ginsengisoli sp. nov., isolated from soil of a ginseng field.</title>
        <authorList>
            <person name="Hoang V.A."/>
            <person name="Kim Y.J."/>
            <person name="Nguyen N.L."/>
            <person name="Yang D.C."/>
        </authorList>
    </citation>
    <scope>NUCLEOTIDE SEQUENCE [LARGE SCALE GENOMIC DNA]</scope>
    <source>
        <strain evidence="3 4">DCY80</strain>
    </source>
</reference>
<protein>
    <submittedName>
        <fullName evidence="3">Uncharacterized protein</fullName>
    </submittedName>
</protein>
<sequence>MFQRLRRARQIGRAKPGDGSAMKDLRWWQLFTRTLFFLDPDEQAGRPSHYTVDVRHLATELEGGKIAEGARHAPVALYRDGRQVHIANPPVAFEVPGGVIEVATSSYGLTRMHHVATGERKGTTLRPHPRSLEGRRARFGRRHPAASTLIGSVAVVLLLVGLVLMVPQTLELVTSLDPVAERVGTFTSPIQLPVWANTSLLIAGALAATERALTLRNHWLIDADTTWTSLV</sequence>
<keyword evidence="4" id="KW-1185">Reference proteome</keyword>
<evidence type="ECO:0000313" key="3">
    <source>
        <dbReference type="EMBL" id="ATG53823.1"/>
    </source>
</evidence>
<keyword evidence="2" id="KW-0812">Transmembrane</keyword>